<dbReference type="PROSITE" id="PS51138">
    <property type="entry name" value="ENT"/>
    <property type="match status" value="1"/>
</dbReference>
<keyword evidence="2" id="KW-0539">Nucleus</keyword>
<proteinExistence type="predicted"/>
<evidence type="ECO:0000313" key="6">
    <source>
        <dbReference type="EMBL" id="RZB96992.1"/>
    </source>
</evidence>
<protein>
    <submittedName>
        <fullName evidence="6">Protein EMSY-LIKE 3 isoform A</fullName>
    </submittedName>
</protein>
<dbReference type="SMART" id="SM01191">
    <property type="entry name" value="ENT"/>
    <property type="match status" value="1"/>
</dbReference>
<gene>
    <name evidence="6" type="ORF">D0Y65_020607</name>
</gene>
<feature type="compositionally biased region" description="Polar residues" evidence="4">
    <location>
        <begin position="739"/>
        <end position="750"/>
    </location>
</feature>
<keyword evidence="3" id="KW-0175">Coiled coil</keyword>
<feature type="compositionally biased region" description="Polar residues" evidence="4">
    <location>
        <begin position="709"/>
        <end position="720"/>
    </location>
</feature>
<dbReference type="PANTHER" id="PTHR33432:SF28">
    <property type="entry name" value="PROTEIN EMSY-LIKE 4"/>
    <property type="match status" value="1"/>
</dbReference>
<dbReference type="InterPro" id="IPR033485">
    <property type="entry name" value="EMSY-LIKE_plant"/>
</dbReference>
<comment type="subcellular location">
    <subcellularLocation>
        <location evidence="1">Nucleus</location>
    </subcellularLocation>
</comment>
<feature type="region of interest" description="Disordered" evidence="4">
    <location>
        <begin position="1"/>
        <end position="37"/>
    </location>
</feature>
<dbReference type="InterPro" id="IPR036142">
    <property type="entry name" value="ENT_dom-like_sf"/>
</dbReference>
<evidence type="ECO:0000313" key="7">
    <source>
        <dbReference type="Proteomes" id="UP000289340"/>
    </source>
</evidence>
<feature type="region of interest" description="Disordered" evidence="4">
    <location>
        <begin position="709"/>
        <end position="788"/>
    </location>
</feature>
<feature type="region of interest" description="Disordered" evidence="4">
    <location>
        <begin position="163"/>
        <end position="182"/>
    </location>
</feature>
<feature type="region of interest" description="Disordered" evidence="4">
    <location>
        <begin position="187"/>
        <end position="234"/>
    </location>
</feature>
<dbReference type="Pfam" id="PF03735">
    <property type="entry name" value="ENT"/>
    <property type="match status" value="1"/>
</dbReference>
<evidence type="ECO:0000256" key="3">
    <source>
        <dbReference type="SAM" id="Coils"/>
    </source>
</evidence>
<evidence type="ECO:0000256" key="2">
    <source>
        <dbReference type="ARBA" id="ARBA00023242"/>
    </source>
</evidence>
<sequence length="935" mass="103054">MDYEPYYSSGTDDDLPPTHQNRIPRGERLAGNGRLPAGSIPYPRMHGEIDMETQIHQLEKEAYSSILRAFKAQADAISWEKESLITELRKELRLSNEEHRELLGHVNADDVIQNISTLLNIDFREWRQAGGNQPVVLSVGQAIHDSIPSPTISASRKKLKITPSAPSQSFGGPSAFCPQPVAAPLQPSSVAKRGSISGSKGKKHKPGQVLPGVSSIKQYPSSGLGGRNQVPNRVTSGTVMGEVAKGASLDSLVGRRVRTRWPDDNNFYEAIISDYNRTKGLHALLYDLGTANESWEWVNLSEMSPEDIQWVGGDPGVNHRGGFAGSGNGMSISVRHDSVPGAGRGRGTAKGQSRKDFFPSQNGIGMKTPDDIQILHTDTLVKEVERVFNANHPDALEIEQVKKILKDHEQALIDAIARLADLSDDESVCLTTEFQQMPVKRNTSTASQRRAPTQEGRTCHSSRSAVHLDIPLTGPKWLKEAWVGRLRNPALFDRLEEELLWDIGTNISVKYMGDDMVLLLGLTDDTTRQIMDEGSEERDPLFYSLEKWNPSIRPGYRLTWVRCWGIPLLAWDTRQINKIVAGVGDVVDIDDNVEELGKLDVARVLLKTPWSPLIQHTVDVHIHGEIFRVHITEESGTGSERCQCWCRRQFTSSEEIESGDSELGSPRLIQPRVTQGLHAMHAEPGHNDATSVRPGALLGATTNGGVGFSTNDGVGLSTNGGAPEITPVDDRAPLPTGPSKPTYSLDKATNQPRRPSGQPPGRAPEISPTFKNPRDQQDKAPTELGPANCTPITSLFPLPDSPMAHLQLGPITDCKVYSRKRWCKKKASQGHRGPDTAKDSDVATKHQQLQKTADEKVYDGDQATFTQEDTTTQPTHEDVTSAPTQFQEAENLWKVATDLGVTCGPEQRNYVQKLIEMEDRDLKEAERLGNRRRTP</sequence>
<dbReference type="InterPro" id="IPR005491">
    <property type="entry name" value="ENT_dom"/>
</dbReference>
<dbReference type="EMBL" id="QZWG01000008">
    <property type="protein sequence ID" value="RZB96992.1"/>
    <property type="molecule type" value="Genomic_DNA"/>
</dbReference>
<dbReference type="GO" id="GO:0050832">
    <property type="term" value="P:defense response to fungus"/>
    <property type="evidence" value="ECO:0007669"/>
    <property type="project" value="InterPro"/>
</dbReference>
<feature type="compositionally biased region" description="Basic and acidic residues" evidence="4">
    <location>
        <begin position="772"/>
        <end position="781"/>
    </location>
</feature>
<evidence type="ECO:0000259" key="5">
    <source>
        <dbReference type="PROSITE" id="PS51138"/>
    </source>
</evidence>
<keyword evidence="7" id="KW-1185">Reference proteome</keyword>
<evidence type="ECO:0000256" key="4">
    <source>
        <dbReference type="SAM" id="MobiDB-lite"/>
    </source>
</evidence>
<dbReference type="Proteomes" id="UP000289340">
    <property type="component" value="Chromosome 8"/>
</dbReference>
<feature type="compositionally biased region" description="Basic and acidic residues" evidence="4">
    <location>
        <begin position="832"/>
        <end position="844"/>
    </location>
</feature>
<dbReference type="GO" id="GO:0005634">
    <property type="term" value="C:nucleus"/>
    <property type="evidence" value="ECO:0007669"/>
    <property type="project" value="UniProtKB-SubCell"/>
</dbReference>
<dbReference type="AlphaFoldDB" id="A0A445JEW1"/>
<feature type="region of interest" description="Disordered" evidence="4">
    <location>
        <begin position="440"/>
        <end position="462"/>
    </location>
</feature>
<dbReference type="SUPFAM" id="SSF63748">
    <property type="entry name" value="Tudor/PWWP/MBT"/>
    <property type="match status" value="1"/>
</dbReference>
<dbReference type="CDD" id="cd20404">
    <property type="entry name" value="Tudor_Agenet_AtEML-like"/>
    <property type="match status" value="1"/>
</dbReference>
<organism evidence="6 7">
    <name type="scientific">Glycine soja</name>
    <name type="common">Wild soybean</name>
    <dbReference type="NCBI Taxonomy" id="3848"/>
    <lineage>
        <taxon>Eukaryota</taxon>
        <taxon>Viridiplantae</taxon>
        <taxon>Streptophyta</taxon>
        <taxon>Embryophyta</taxon>
        <taxon>Tracheophyta</taxon>
        <taxon>Spermatophyta</taxon>
        <taxon>Magnoliopsida</taxon>
        <taxon>eudicotyledons</taxon>
        <taxon>Gunneridae</taxon>
        <taxon>Pentapetalae</taxon>
        <taxon>rosids</taxon>
        <taxon>fabids</taxon>
        <taxon>Fabales</taxon>
        <taxon>Fabaceae</taxon>
        <taxon>Papilionoideae</taxon>
        <taxon>50 kb inversion clade</taxon>
        <taxon>NPAAA clade</taxon>
        <taxon>indigoferoid/millettioid clade</taxon>
        <taxon>Phaseoleae</taxon>
        <taxon>Glycine</taxon>
        <taxon>Glycine subgen. Soja</taxon>
    </lineage>
</organism>
<name>A0A445JEW1_GLYSO</name>
<accession>A0A445JEW1</accession>
<reference evidence="6 7" key="1">
    <citation type="submission" date="2018-09" db="EMBL/GenBank/DDBJ databases">
        <title>A high-quality reference genome of wild soybean provides a powerful tool to mine soybean genomes.</title>
        <authorList>
            <person name="Xie M."/>
            <person name="Chung C.Y.L."/>
            <person name="Li M.-W."/>
            <person name="Wong F.-L."/>
            <person name="Chan T.-F."/>
            <person name="Lam H.-M."/>
        </authorList>
    </citation>
    <scope>NUCLEOTIDE SEQUENCE [LARGE SCALE GENOMIC DNA]</scope>
    <source>
        <strain evidence="7">cv. W05</strain>
        <tissue evidence="6">Hypocotyl of etiolated seedlings</tissue>
    </source>
</reference>
<dbReference type="Gene3D" id="1.10.1240.40">
    <property type="entry name" value="ENT domain"/>
    <property type="match status" value="1"/>
</dbReference>
<comment type="caution">
    <text evidence="6">The sequence shown here is derived from an EMBL/GenBank/DDBJ whole genome shotgun (WGS) entry which is preliminary data.</text>
</comment>
<feature type="domain" description="ENT" evidence="5">
    <location>
        <begin position="51"/>
        <end position="146"/>
    </location>
</feature>
<feature type="coiled-coil region" evidence="3">
    <location>
        <begin position="398"/>
        <end position="425"/>
    </location>
</feature>
<feature type="region of interest" description="Disordered" evidence="4">
    <location>
        <begin position="825"/>
        <end position="859"/>
    </location>
</feature>
<dbReference type="SUPFAM" id="SSF158639">
    <property type="entry name" value="ENT-like"/>
    <property type="match status" value="1"/>
</dbReference>
<evidence type="ECO:0000256" key="1">
    <source>
        <dbReference type="ARBA" id="ARBA00004123"/>
    </source>
</evidence>
<dbReference type="PANTHER" id="PTHR33432">
    <property type="entry name" value="PROTEIN EMSY-LIKE 4"/>
    <property type="match status" value="1"/>
</dbReference>
<feature type="region of interest" description="Disordered" evidence="4">
    <location>
        <begin position="342"/>
        <end position="363"/>
    </location>
</feature>
<dbReference type="Gene3D" id="2.30.30.140">
    <property type="match status" value="1"/>
</dbReference>